<gene>
    <name evidence="3" type="ORF">CF15_08055</name>
</gene>
<keyword evidence="1" id="KW-0175">Coiled coil</keyword>
<dbReference type="Proteomes" id="UP000053352">
    <property type="component" value="Unassembled WGS sequence"/>
</dbReference>
<sequence length="255" mass="27744">MRDLEERLRRLLGLSGYEARVYLAVLQGATRPREIAEEANVPPQRIYDVLRSLQRRGLVAQTGDGYQAVPPSRSLLVEAERLLAEASEKAEELRRLARELERRVAHAAREYVAVEEGVHRAVAAASAALEECGEKPWIMAYKAAEKAVELLPVLQPLLSLLAGRGARVIVYRGARVPEEALQQVGRLPGVEVRVSDAVLLDMMVACDTVVIGAPGRAGSVVAVVAVNQGFADALKRRIEAIWRDSEPPPGGPAKP</sequence>
<evidence type="ECO:0000256" key="1">
    <source>
        <dbReference type="SAM" id="Coils"/>
    </source>
</evidence>
<keyword evidence="4" id="KW-1185">Reference proteome</keyword>
<dbReference type="InterPro" id="IPR051797">
    <property type="entry name" value="TrmB-like"/>
</dbReference>
<feature type="domain" description="Transcription regulator TrmB N-terminal" evidence="2">
    <location>
        <begin position="11"/>
        <end position="63"/>
    </location>
</feature>
<dbReference type="SUPFAM" id="SSF46785">
    <property type="entry name" value="Winged helix' DNA-binding domain"/>
    <property type="match status" value="1"/>
</dbReference>
<dbReference type="InterPro" id="IPR002831">
    <property type="entry name" value="Tscrpt_reg_TrmB_N"/>
</dbReference>
<dbReference type="InterPro" id="IPR036390">
    <property type="entry name" value="WH_DNA-bd_sf"/>
</dbReference>
<evidence type="ECO:0000313" key="4">
    <source>
        <dbReference type="Proteomes" id="UP000053352"/>
    </source>
</evidence>
<evidence type="ECO:0000259" key="2">
    <source>
        <dbReference type="Pfam" id="PF01978"/>
    </source>
</evidence>
<dbReference type="PANTHER" id="PTHR34293:SF1">
    <property type="entry name" value="HTH-TYPE TRANSCRIPTIONAL REGULATOR TRMBL2"/>
    <property type="match status" value="1"/>
</dbReference>
<organism evidence="3 4">
    <name type="scientific">Pyrodictium occultum</name>
    <dbReference type="NCBI Taxonomy" id="2309"/>
    <lineage>
        <taxon>Archaea</taxon>
        <taxon>Thermoproteota</taxon>
        <taxon>Thermoprotei</taxon>
        <taxon>Desulfurococcales</taxon>
        <taxon>Pyrodictiaceae</taxon>
        <taxon>Pyrodictium</taxon>
    </lineage>
</organism>
<dbReference type="InterPro" id="IPR036388">
    <property type="entry name" value="WH-like_DNA-bd_sf"/>
</dbReference>
<comment type="caution">
    <text evidence="3">The sequence shown here is derived from an EMBL/GenBank/DDBJ whole genome shotgun (WGS) entry which is preliminary data.</text>
</comment>
<dbReference type="EMBL" id="LNTB01000002">
    <property type="protein sequence ID" value="KSW10728.1"/>
    <property type="molecule type" value="Genomic_DNA"/>
</dbReference>
<evidence type="ECO:0000313" key="3">
    <source>
        <dbReference type="EMBL" id="KSW10728.1"/>
    </source>
</evidence>
<reference evidence="3 4" key="1">
    <citation type="submission" date="2015-11" db="EMBL/GenBank/DDBJ databases">
        <title>Genome sequence of Pyrodictium occultum PL-19, a marine hyperthermophilic archaeon isolated from Volcano, Italy.</title>
        <authorList>
            <person name="Utturkar S."/>
            <person name="Huber H."/>
            <person name="Leptihn S."/>
            <person name="Brown S."/>
            <person name="Stetter K.O."/>
            <person name="Podar M."/>
        </authorList>
    </citation>
    <scope>NUCLEOTIDE SEQUENCE [LARGE SCALE GENOMIC DNA]</scope>
    <source>
        <strain evidence="3 4">PL-19</strain>
    </source>
</reference>
<dbReference type="OrthoDB" id="30795at2157"/>
<dbReference type="Gene3D" id="1.10.10.10">
    <property type="entry name" value="Winged helix-like DNA-binding domain superfamily/Winged helix DNA-binding domain"/>
    <property type="match status" value="1"/>
</dbReference>
<dbReference type="Pfam" id="PF01978">
    <property type="entry name" value="TrmB"/>
    <property type="match status" value="1"/>
</dbReference>
<feature type="coiled-coil region" evidence="1">
    <location>
        <begin position="76"/>
        <end position="117"/>
    </location>
</feature>
<accession>A0A0V8RS07</accession>
<dbReference type="PANTHER" id="PTHR34293">
    <property type="entry name" value="HTH-TYPE TRANSCRIPTIONAL REGULATOR TRMBL2"/>
    <property type="match status" value="1"/>
</dbReference>
<name>A0A0V8RS07_PYROC</name>
<dbReference type="AlphaFoldDB" id="A0A0V8RS07"/>
<proteinExistence type="predicted"/>
<protein>
    <recommendedName>
        <fullName evidence="2">Transcription regulator TrmB N-terminal domain-containing protein</fullName>
    </recommendedName>
</protein>
<dbReference type="STRING" id="2309.CF15_08055"/>